<evidence type="ECO:0000256" key="9">
    <source>
        <dbReference type="RuleBase" id="RU361183"/>
    </source>
</evidence>
<evidence type="ECO:0000256" key="6">
    <source>
        <dbReference type="ARBA" id="ARBA00023157"/>
    </source>
</evidence>
<feature type="compositionally biased region" description="Basic and acidic residues" evidence="10">
    <location>
        <begin position="451"/>
        <end position="464"/>
    </location>
</feature>
<comment type="cofactor">
    <cofactor evidence="8 9">
        <name>Zn(2+)</name>
        <dbReference type="ChEBI" id="CHEBI:29105"/>
    </cofactor>
    <text evidence="8 9">Binds 1 zinc ion per subunit.</text>
</comment>
<dbReference type="PROSITE" id="PS50060">
    <property type="entry name" value="MAM_2"/>
    <property type="match status" value="1"/>
</dbReference>
<dbReference type="PROSITE" id="PS00740">
    <property type="entry name" value="MAM_1"/>
    <property type="match status" value="1"/>
</dbReference>
<dbReference type="AlphaFoldDB" id="A0A7M5V6D2"/>
<keyword evidence="14" id="KW-1185">Reference proteome</keyword>
<evidence type="ECO:0000256" key="5">
    <source>
        <dbReference type="ARBA" id="ARBA00023049"/>
    </source>
</evidence>
<evidence type="ECO:0000256" key="8">
    <source>
        <dbReference type="PROSITE-ProRule" id="PRU01211"/>
    </source>
</evidence>
<dbReference type="InterPro" id="IPR024079">
    <property type="entry name" value="MetalloPept_cat_dom_sf"/>
</dbReference>
<keyword evidence="7" id="KW-0325">Glycoprotein</keyword>
<protein>
    <recommendedName>
        <fullName evidence="9">Metalloendopeptidase</fullName>
        <ecNumber evidence="9">3.4.24.-</ecNumber>
    </recommendedName>
</protein>
<dbReference type="Pfam" id="PF00090">
    <property type="entry name" value="TSP_1"/>
    <property type="match status" value="2"/>
</dbReference>
<dbReference type="EnsemblMetazoa" id="CLYHEMT006833.1">
    <property type="protein sequence ID" value="CLYHEMP006833.1"/>
    <property type="gene ID" value="CLYHEMG006833"/>
</dbReference>
<organism evidence="13 14">
    <name type="scientific">Clytia hemisphaerica</name>
    <dbReference type="NCBI Taxonomy" id="252671"/>
    <lineage>
        <taxon>Eukaryota</taxon>
        <taxon>Metazoa</taxon>
        <taxon>Cnidaria</taxon>
        <taxon>Hydrozoa</taxon>
        <taxon>Hydroidolina</taxon>
        <taxon>Leptothecata</taxon>
        <taxon>Obeliida</taxon>
        <taxon>Clytiidae</taxon>
        <taxon>Clytia</taxon>
    </lineage>
</organism>
<dbReference type="SUPFAM" id="SSF55486">
    <property type="entry name" value="Metalloproteases ('zincins'), catalytic domain"/>
    <property type="match status" value="1"/>
</dbReference>
<dbReference type="PANTHER" id="PTHR10127:SF780">
    <property type="entry name" value="METALLOENDOPEPTIDASE"/>
    <property type="match status" value="1"/>
</dbReference>
<evidence type="ECO:0000259" key="12">
    <source>
        <dbReference type="PROSITE" id="PS51864"/>
    </source>
</evidence>
<dbReference type="OrthoDB" id="291007at2759"/>
<dbReference type="Gene3D" id="2.20.100.10">
    <property type="entry name" value="Thrombospondin type-1 (TSP1) repeat"/>
    <property type="match status" value="1"/>
</dbReference>
<dbReference type="Pfam" id="PF01400">
    <property type="entry name" value="Astacin"/>
    <property type="match status" value="1"/>
</dbReference>
<feature type="region of interest" description="Disordered" evidence="10">
    <location>
        <begin position="583"/>
        <end position="610"/>
    </location>
</feature>
<evidence type="ECO:0000313" key="13">
    <source>
        <dbReference type="EnsemblMetazoa" id="CLYHEMP006833.1"/>
    </source>
</evidence>
<feature type="active site" evidence="8">
    <location>
        <position position="193"/>
    </location>
</feature>
<dbReference type="CDD" id="cd06263">
    <property type="entry name" value="MAM"/>
    <property type="match status" value="1"/>
</dbReference>
<dbReference type="SUPFAM" id="SSF82895">
    <property type="entry name" value="TSP-1 type 1 repeat"/>
    <property type="match status" value="2"/>
</dbReference>
<dbReference type="PROSITE" id="PS50092">
    <property type="entry name" value="TSP1"/>
    <property type="match status" value="2"/>
</dbReference>
<keyword evidence="9" id="KW-0732">Signal</keyword>
<name>A0A7M5V6D2_9CNID</name>
<dbReference type="EC" id="3.4.24.-" evidence="9"/>
<sequence length="743" mass="83735">MASFEKADLVLFLLSLVISSVHLYAIDEVISEDAGEEELVKQSRDDSVFDQIANHNRAVSKGDEKTWLFEADIALVDKPEDEDDNQNAIDSKMVRKRGLRRSQEYLWIDRVVPYEYTNEISVSGQSAIDKAMQEISTKSCISFVKRTTENNWVKFVNRGACFSSVGRSFWRSGSQEISLAPSCLTSHGTIMHEILHSLGFWHEQSRPDRNQFVEIMWENIAEGEEHNFAKYTRGESDDLNSQYDLSSIMHYGRFSFSKNGQPTVLAISDPNKRLGQREKLSEEDVIQLNALYRCKDVGKTYSTWSEWSPCSDKCVKTRQRFCPNYNKASCPDASRFGVHTEHGVCTQAECNKKRDGHWGRWSSWGECSHKCGQGTQQRTRKCDDPAPKNGGKHCPGEPTQSTGCFLKPCGLGANDCLFDGQGMCFWTDASSSTNYMWKRHKGKTPSGRTGPDCDHSTEQSTRDGHYMYTESSSPARTGNKASLISNKIFSATLGRCVTFFYSMHGLGCGAMRLFVVDVGSGVEHKVWEKTGPQGSAWKEAEVDVPYNTDYKIRFESERGPSFQGDLGLDDIFIAEAKCSEKHNLGPNEKPTTTPVTTTTTTTTTTTRAPTTTMDPLFARCGIQIKPVGCFADFSSDPAMPYIIESFRPGSPYNYGNTIDWNNYEKTLNDLLCSCLNRAKDRGMKYIGHQFYGECWGSMQPTYNRYGHSDRCINTEYKKECYGTGSRSDICMGQDHTNYVYEIL</sequence>
<feature type="compositionally biased region" description="Low complexity" evidence="10">
    <location>
        <begin position="590"/>
        <end position="610"/>
    </location>
</feature>
<evidence type="ECO:0000256" key="7">
    <source>
        <dbReference type="ARBA" id="ARBA00023180"/>
    </source>
</evidence>
<reference evidence="13" key="1">
    <citation type="submission" date="2021-01" db="UniProtKB">
        <authorList>
            <consortium name="EnsemblMetazoa"/>
        </authorList>
    </citation>
    <scope>IDENTIFICATION</scope>
</reference>
<feature type="domain" description="Peptidase M12A" evidence="12">
    <location>
        <begin position="97"/>
        <end position="295"/>
    </location>
</feature>
<comment type="caution">
    <text evidence="8">Lacks conserved residue(s) required for the propagation of feature annotation.</text>
</comment>
<evidence type="ECO:0000256" key="4">
    <source>
        <dbReference type="ARBA" id="ARBA00022833"/>
    </source>
</evidence>
<dbReference type="SMART" id="SM00209">
    <property type="entry name" value="TSP1"/>
    <property type="match status" value="2"/>
</dbReference>
<dbReference type="Gene3D" id="3.40.390.10">
    <property type="entry name" value="Collagenase (Catalytic Domain)"/>
    <property type="match status" value="1"/>
</dbReference>
<feature type="binding site" evidence="8">
    <location>
        <position position="192"/>
    </location>
    <ligand>
        <name>Zn(2+)</name>
        <dbReference type="ChEBI" id="CHEBI:29105"/>
        <note>catalytic</note>
    </ligand>
</feature>
<feature type="binding site" evidence="8">
    <location>
        <position position="196"/>
    </location>
    <ligand>
        <name>Zn(2+)</name>
        <dbReference type="ChEBI" id="CHEBI:29105"/>
        <note>catalytic</note>
    </ligand>
</feature>
<evidence type="ECO:0000256" key="1">
    <source>
        <dbReference type="ARBA" id="ARBA00022670"/>
    </source>
</evidence>
<dbReference type="InterPro" id="IPR006026">
    <property type="entry name" value="Peptidase_Metallo"/>
</dbReference>
<dbReference type="PRINTS" id="PR00480">
    <property type="entry name" value="ASTACIN"/>
</dbReference>
<dbReference type="PROSITE" id="PS51864">
    <property type="entry name" value="ASTACIN"/>
    <property type="match status" value="1"/>
</dbReference>
<feature type="disulfide bond" evidence="8">
    <location>
        <begin position="161"/>
        <end position="183"/>
    </location>
</feature>
<evidence type="ECO:0000259" key="11">
    <source>
        <dbReference type="PROSITE" id="PS50060"/>
    </source>
</evidence>
<dbReference type="InterPro" id="IPR000998">
    <property type="entry name" value="MAM_dom"/>
</dbReference>
<dbReference type="Proteomes" id="UP000594262">
    <property type="component" value="Unplaced"/>
</dbReference>
<proteinExistence type="predicted"/>
<dbReference type="SMART" id="SM00137">
    <property type="entry name" value="MAM"/>
    <property type="match status" value="1"/>
</dbReference>
<evidence type="ECO:0000313" key="14">
    <source>
        <dbReference type="Proteomes" id="UP000594262"/>
    </source>
</evidence>
<dbReference type="GO" id="GO:0016020">
    <property type="term" value="C:membrane"/>
    <property type="evidence" value="ECO:0007669"/>
    <property type="project" value="InterPro"/>
</dbReference>
<dbReference type="PANTHER" id="PTHR10127">
    <property type="entry name" value="DISCOIDIN, CUB, EGF, LAMININ , AND ZINC METALLOPROTEASE DOMAIN CONTAINING"/>
    <property type="match status" value="1"/>
</dbReference>
<feature type="signal peptide" evidence="9">
    <location>
        <begin position="1"/>
        <end position="23"/>
    </location>
</feature>
<feature type="region of interest" description="Disordered" evidence="10">
    <location>
        <begin position="438"/>
        <end position="464"/>
    </location>
</feature>
<dbReference type="InterPro" id="IPR034035">
    <property type="entry name" value="Astacin-like_dom"/>
</dbReference>
<keyword evidence="2 8" id="KW-0479">Metal-binding</keyword>
<dbReference type="FunFam" id="2.20.100.10:FF:000001">
    <property type="entry name" value="semaphorin-5A isoform X1"/>
    <property type="match status" value="1"/>
</dbReference>
<dbReference type="InterPro" id="IPR013320">
    <property type="entry name" value="ConA-like_dom_sf"/>
</dbReference>
<dbReference type="GO" id="GO:0008270">
    <property type="term" value="F:zinc ion binding"/>
    <property type="evidence" value="ECO:0007669"/>
    <property type="project" value="UniProtKB-UniRule"/>
</dbReference>
<keyword evidence="3 8" id="KW-0378">Hydrolase</keyword>
<dbReference type="SUPFAM" id="SSF49899">
    <property type="entry name" value="Concanavalin A-like lectins/glucanases"/>
    <property type="match status" value="1"/>
</dbReference>
<keyword evidence="1 8" id="KW-0645">Protease</keyword>
<feature type="binding site" evidence="8">
    <location>
        <position position="202"/>
    </location>
    <ligand>
        <name>Zn(2+)</name>
        <dbReference type="ChEBI" id="CHEBI:29105"/>
        <note>catalytic</note>
    </ligand>
</feature>
<dbReference type="GO" id="GO:0006508">
    <property type="term" value="P:proteolysis"/>
    <property type="evidence" value="ECO:0007669"/>
    <property type="project" value="UniProtKB-KW"/>
</dbReference>
<dbReference type="InterPro" id="IPR036383">
    <property type="entry name" value="TSP1_rpt_sf"/>
</dbReference>
<dbReference type="InterPro" id="IPR001506">
    <property type="entry name" value="Peptidase_M12A"/>
</dbReference>
<keyword evidence="4 8" id="KW-0862">Zinc</keyword>
<feature type="domain" description="MAM" evidence="11">
    <location>
        <begin position="414"/>
        <end position="580"/>
    </location>
</feature>
<evidence type="ECO:0000256" key="2">
    <source>
        <dbReference type="ARBA" id="ARBA00022723"/>
    </source>
</evidence>
<dbReference type="SMART" id="SM00235">
    <property type="entry name" value="ZnMc"/>
    <property type="match status" value="1"/>
</dbReference>
<dbReference type="GeneID" id="136819633"/>
<accession>A0A7M5V6D2</accession>
<dbReference type="Pfam" id="PF00629">
    <property type="entry name" value="MAM"/>
    <property type="match status" value="1"/>
</dbReference>
<dbReference type="InterPro" id="IPR000884">
    <property type="entry name" value="TSP1_rpt"/>
</dbReference>
<keyword evidence="6 8" id="KW-1015">Disulfide bond</keyword>
<evidence type="ECO:0000256" key="10">
    <source>
        <dbReference type="SAM" id="MobiDB-lite"/>
    </source>
</evidence>
<evidence type="ECO:0000256" key="3">
    <source>
        <dbReference type="ARBA" id="ARBA00022801"/>
    </source>
</evidence>
<feature type="chain" id="PRO_5029945455" description="Metalloendopeptidase" evidence="9">
    <location>
        <begin position="24"/>
        <end position="743"/>
    </location>
</feature>
<dbReference type="GO" id="GO:0004222">
    <property type="term" value="F:metalloendopeptidase activity"/>
    <property type="evidence" value="ECO:0007669"/>
    <property type="project" value="UniProtKB-UniRule"/>
</dbReference>
<dbReference type="Gene3D" id="2.60.120.200">
    <property type="match status" value="1"/>
</dbReference>
<dbReference type="CDD" id="cd04280">
    <property type="entry name" value="ZnMc_astacin_like"/>
    <property type="match status" value="1"/>
</dbReference>
<dbReference type="RefSeq" id="XP_066931973.1">
    <property type="nucleotide sequence ID" value="XM_067075872.1"/>
</dbReference>
<keyword evidence="5 8" id="KW-0482">Metalloprotease</keyword>